<keyword evidence="4 5" id="KW-0472">Membrane</keyword>
<feature type="transmembrane region" description="Helical" evidence="5">
    <location>
        <begin position="74"/>
        <end position="93"/>
    </location>
</feature>
<feature type="transmembrane region" description="Helical" evidence="5">
    <location>
        <begin position="129"/>
        <end position="146"/>
    </location>
</feature>
<name>A0ABV7LMA9_9GAMM</name>
<reference evidence="8" key="1">
    <citation type="journal article" date="2019" name="Int. J. Syst. Evol. Microbiol.">
        <title>The Global Catalogue of Microorganisms (GCM) 10K type strain sequencing project: providing services to taxonomists for standard genome sequencing and annotation.</title>
        <authorList>
            <consortium name="The Broad Institute Genomics Platform"/>
            <consortium name="The Broad Institute Genome Sequencing Center for Infectious Disease"/>
            <person name="Wu L."/>
            <person name="Ma J."/>
        </authorList>
    </citation>
    <scope>NUCLEOTIDE SEQUENCE [LARGE SCALE GENOMIC DNA]</scope>
    <source>
        <strain evidence="8">CECT 7698</strain>
    </source>
</reference>
<evidence type="ECO:0000256" key="3">
    <source>
        <dbReference type="ARBA" id="ARBA00022989"/>
    </source>
</evidence>
<feature type="transmembrane region" description="Helical" evidence="5">
    <location>
        <begin position="267"/>
        <end position="284"/>
    </location>
</feature>
<dbReference type="Proteomes" id="UP001595579">
    <property type="component" value="Unassembled WGS sequence"/>
</dbReference>
<feature type="transmembrane region" description="Helical" evidence="5">
    <location>
        <begin position="167"/>
        <end position="188"/>
    </location>
</feature>
<feature type="domain" description="Sodium/calcium exchanger membrane region" evidence="6">
    <location>
        <begin position="5"/>
        <end position="144"/>
    </location>
</feature>
<feature type="transmembrane region" description="Helical" evidence="5">
    <location>
        <begin position="200"/>
        <end position="224"/>
    </location>
</feature>
<evidence type="ECO:0000256" key="4">
    <source>
        <dbReference type="ARBA" id="ARBA00023136"/>
    </source>
</evidence>
<evidence type="ECO:0000256" key="2">
    <source>
        <dbReference type="ARBA" id="ARBA00022692"/>
    </source>
</evidence>
<feature type="transmembrane region" description="Helical" evidence="5">
    <location>
        <begin position="236"/>
        <end position="255"/>
    </location>
</feature>
<feature type="transmembrane region" description="Helical" evidence="5">
    <location>
        <begin position="39"/>
        <end position="62"/>
    </location>
</feature>
<comment type="caution">
    <text evidence="7">The sequence shown here is derived from an EMBL/GenBank/DDBJ whole genome shotgun (WGS) entry which is preliminary data.</text>
</comment>
<dbReference type="InterPro" id="IPR004481">
    <property type="entry name" value="K/Na/Ca-exchanger"/>
</dbReference>
<protein>
    <submittedName>
        <fullName evidence="7">Calcium/sodium antiporter</fullName>
    </submittedName>
</protein>
<feature type="domain" description="Sodium/calcium exchanger membrane region" evidence="6">
    <location>
        <begin position="166"/>
        <end position="309"/>
    </location>
</feature>
<dbReference type="RefSeq" id="WP_386772704.1">
    <property type="nucleotide sequence ID" value="NZ_JBHRUG010000017.1"/>
</dbReference>
<sequence>MLLPTIVILIGLIGLLWSADRFVGAAAATAYQAGMSAMLVGMTIVALGTSAPEIIVSIMASLDGTPNLATGNALGSNIANIGLVLGITALVMPIPVRFSIVRRELPLLLGATGLAGYTLANGILGRFDALFLLILLAFSLWWLFRADSPDDESLADNVPAMALPKALVWLTLTLALLVVSSRLLVWGATRLALELGVSELVIGLTIVAIGTSLPEVAACVASALKRHHDIAIGNVIGSNLFNMLAVLPIPGLLAPGSIDPAAGGRDFPIMLILTLALGAVLLWQRRGVVGRVPGTLLLLAYAGYLGLLMVNGMTFA</sequence>
<dbReference type="Pfam" id="PF01699">
    <property type="entry name" value="Na_Ca_ex"/>
    <property type="match status" value="2"/>
</dbReference>
<keyword evidence="3 5" id="KW-1133">Transmembrane helix</keyword>
<evidence type="ECO:0000313" key="8">
    <source>
        <dbReference type="Proteomes" id="UP001595579"/>
    </source>
</evidence>
<dbReference type="InterPro" id="IPR044880">
    <property type="entry name" value="NCX_ion-bd_dom_sf"/>
</dbReference>
<feature type="transmembrane region" description="Helical" evidence="5">
    <location>
        <begin position="296"/>
        <end position="315"/>
    </location>
</feature>
<feature type="transmembrane region" description="Helical" evidence="5">
    <location>
        <begin position="6"/>
        <end position="27"/>
    </location>
</feature>
<keyword evidence="2 5" id="KW-0812">Transmembrane</keyword>
<dbReference type="Gene3D" id="6.10.280.80">
    <property type="entry name" value="NCX, peripheral helical region"/>
    <property type="match status" value="1"/>
</dbReference>
<evidence type="ECO:0000256" key="5">
    <source>
        <dbReference type="SAM" id="Phobius"/>
    </source>
</evidence>
<comment type="subcellular location">
    <subcellularLocation>
        <location evidence="1">Membrane</location>
        <topology evidence="1">Multi-pass membrane protein</topology>
    </subcellularLocation>
</comment>
<keyword evidence="8" id="KW-1185">Reference proteome</keyword>
<organism evidence="7 8">
    <name type="scientific">Litchfieldella rifensis</name>
    <dbReference type="NCBI Taxonomy" id="762643"/>
    <lineage>
        <taxon>Bacteria</taxon>
        <taxon>Pseudomonadati</taxon>
        <taxon>Pseudomonadota</taxon>
        <taxon>Gammaproteobacteria</taxon>
        <taxon>Oceanospirillales</taxon>
        <taxon>Halomonadaceae</taxon>
        <taxon>Litchfieldella</taxon>
    </lineage>
</organism>
<dbReference type="NCBIfam" id="TIGR00367">
    <property type="entry name" value="calcium/sodium antiporter"/>
    <property type="match status" value="1"/>
</dbReference>
<proteinExistence type="predicted"/>
<evidence type="ECO:0000313" key="7">
    <source>
        <dbReference type="EMBL" id="MFC3283578.1"/>
    </source>
</evidence>
<dbReference type="PANTHER" id="PTHR10846:SF8">
    <property type="entry name" value="INNER MEMBRANE PROTEIN YRBG"/>
    <property type="match status" value="1"/>
</dbReference>
<feature type="transmembrane region" description="Helical" evidence="5">
    <location>
        <begin position="105"/>
        <end position="123"/>
    </location>
</feature>
<accession>A0ABV7LMA9</accession>
<evidence type="ECO:0000259" key="6">
    <source>
        <dbReference type="Pfam" id="PF01699"/>
    </source>
</evidence>
<dbReference type="EMBL" id="JBHRUG010000017">
    <property type="protein sequence ID" value="MFC3283578.1"/>
    <property type="molecule type" value="Genomic_DNA"/>
</dbReference>
<dbReference type="Gene3D" id="1.20.1420.30">
    <property type="entry name" value="NCX, central ion-binding region"/>
    <property type="match status" value="1"/>
</dbReference>
<evidence type="ECO:0000256" key="1">
    <source>
        <dbReference type="ARBA" id="ARBA00004141"/>
    </source>
</evidence>
<gene>
    <name evidence="7" type="ORF">ACFOEV_08175</name>
</gene>
<dbReference type="InterPro" id="IPR004837">
    <property type="entry name" value="NaCa_Exmemb"/>
</dbReference>
<dbReference type="PANTHER" id="PTHR10846">
    <property type="entry name" value="SODIUM/POTASSIUM/CALCIUM EXCHANGER"/>
    <property type="match status" value="1"/>
</dbReference>